<evidence type="ECO:0000259" key="10">
    <source>
        <dbReference type="PROSITE" id="PS50263"/>
    </source>
</evidence>
<keyword evidence="8 9" id="KW-0012">Acyltransferase</keyword>
<dbReference type="InterPro" id="IPR003010">
    <property type="entry name" value="C-N_Hydrolase"/>
</dbReference>
<dbReference type="NCBIfam" id="TIGR00546">
    <property type="entry name" value="lnt"/>
    <property type="match status" value="1"/>
</dbReference>
<evidence type="ECO:0000256" key="3">
    <source>
        <dbReference type="ARBA" id="ARBA00022475"/>
    </source>
</evidence>
<evidence type="ECO:0000256" key="6">
    <source>
        <dbReference type="ARBA" id="ARBA00022989"/>
    </source>
</evidence>
<protein>
    <recommendedName>
        <fullName evidence="9">Apolipoprotein N-acyltransferase</fullName>
        <shortName evidence="9">ALP N-acyltransferase</shortName>
        <ecNumber evidence="9">2.3.1.269</ecNumber>
    </recommendedName>
</protein>
<evidence type="ECO:0000256" key="2">
    <source>
        <dbReference type="ARBA" id="ARBA00010065"/>
    </source>
</evidence>
<feature type="transmembrane region" description="Helical" evidence="9">
    <location>
        <begin position="14"/>
        <end position="31"/>
    </location>
</feature>
<dbReference type="Pfam" id="PF00795">
    <property type="entry name" value="CN_hydrolase"/>
    <property type="match status" value="1"/>
</dbReference>
<keyword evidence="5 9" id="KW-0812">Transmembrane</keyword>
<accession>A0ABT2NK02</accession>
<comment type="function">
    <text evidence="9">Catalyzes the phospholipid dependent N-acylation of the N-terminal cysteine of apolipoprotein, the last step in lipoprotein maturation.</text>
</comment>
<comment type="pathway">
    <text evidence="9">Protein modification; lipoprotein biosynthesis (N-acyl transfer).</text>
</comment>
<feature type="transmembrane region" description="Helical" evidence="9">
    <location>
        <begin position="195"/>
        <end position="212"/>
    </location>
</feature>
<comment type="catalytic activity">
    <reaction evidence="9">
        <text>N-terminal S-1,2-diacyl-sn-glyceryl-L-cysteinyl-[lipoprotein] + a glycerophospholipid = N-acyl-S-1,2-diacyl-sn-glyceryl-L-cysteinyl-[lipoprotein] + a 2-acyl-sn-glycero-3-phospholipid + H(+)</text>
        <dbReference type="Rhea" id="RHEA:48228"/>
        <dbReference type="Rhea" id="RHEA-COMP:14681"/>
        <dbReference type="Rhea" id="RHEA-COMP:14684"/>
        <dbReference type="ChEBI" id="CHEBI:15378"/>
        <dbReference type="ChEBI" id="CHEBI:136912"/>
        <dbReference type="ChEBI" id="CHEBI:140656"/>
        <dbReference type="ChEBI" id="CHEBI:140657"/>
        <dbReference type="ChEBI" id="CHEBI:140660"/>
        <dbReference type="EC" id="2.3.1.269"/>
    </reaction>
</comment>
<evidence type="ECO:0000256" key="1">
    <source>
        <dbReference type="ARBA" id="ARBA00004651"/>
    </source>
</evidence>
<dbReference type="EMBL" id="JAOCQF010000001">
    <property type="protein sequence ID" value="MCT8328408.1"/>
    <property type="molecule type" value="Genomic_DNA"/>
</dbReference>
<evidence type="ECO:0000256" key="9">
    <source>
        <dbReference type="HAMAP-Rule" id="MF_01148"/>
    </source>
</evidence>
<keyword evidence="7 9" id="KW-0472">Membrane</keyword>
<evidence type="ECO:0000313" key="11">
    <source>
        <dbReference type="EMBL" id="MCT8328408.1"/>
    </source>
</evidence>
<dbReference type="EC" id="2.3.1.269" evidence="9"/>
<dbReference type="InterPro" id="IPR045378">
    <property type="entry name" value="LNT_N"/>
</dbReference>
<gene>
    <name evidence="9 11" type="primary">lnt</name>
    <name evidence="11" type="ORF">N5I32_02665</name>
</gene>
<dbReference type="CDD" id="cd07571">
    <property type="entry name" value="ALP_N-acyl_transferase"/>
    <property type="match status" value="1"/>
</dbReference>
<reference evidence="12" key="1">
    <citation type="submission" date="2023-07" db="EMBL/GenBank/DDBJ databases">
        <title>Defluviimonas sediminis sp. nov., isolated from mangrove sediment.</title>
        <authorList>
            <person name="Liu L."/>
            <person name="Li J."/>
            <person name="Huang Y."/>
            <person name="Pan J."/>
            <person name="Li M."/>
        </authorList>
    </citation>
    <scope>NUCLEOTIDE SEQUENCE [LARGE SCALE GENOMIC DNA]</scope>
    <source>
        <strain evidence="12">FT324</strain>
    </source>
</reference>
<evidence type="ECO:0000313" key="12">
    <source>
        <dbReference type="Proteomes" id="UP001205601"/>
    </source>
</evidence>
<evidence type="ECO:0000256" key="4">
    <source>
        <dbReference type="ARBA" id="ARBA00022679"/>
    </source>
</evidence>
<evidence type="ECO:0000256" key="7">
    <source>
        <dbReference type="ARBA" id="ARBA00023136"/>
    </source>
</evidence>
<feature type="transmembrane region" description="Helical" evidence="9">
    <location>
        <begin position="62"/>
        <end position="81"/>
    </location>
</feature>
<keyword evidence="12" id="KW-1185">Reference proteome</keyword>
<keyword evidence="4 9" id="KW-0808">Transferase</keyword>
<dbReference type="Proteomes" id="UP001205601">
    <property type="component" value="Unassembled WGS sequence"/>
</dbReference>
<evidence type="ECO:0000256" key="8">
    <source>
        <dbReference type="ARBA" id="ARBA00023315"/>
    </source>
</evidence>
<dbReference type="HAMAP" id="MF_01148">
    <property type="entry name" value="Lnt"/>
    <property type="match status" value="1"/>
</dbReference>
<feature type="domain" description="CN hydrolase" evidence="10">
    <location>
        <begin position="232"/>
        <end position="472"/>
    </location>
</feature>
<dbReference type="InterPro" id="IPR036526">
    <property type="entry name" value="C-N_Hydrolase_sf"/>
</dbReference>
<keyword evidence="3 9" id="KW-1003">Cell membrane</keyword>
<dbReference type="SUPFAM" id="SSF56317">
    <property type="entry name" value="Carbon-nitrogen hydrolase"/>
    <property type="match status" value="1"/>
</dbReference>
<dbReference type="InterPro" id="IPR004563">
    <property type="entry name" value="Apolipo_AcylTrfase"/>
</dbReference>
<dbReference type="PANTHER" id="PTHR38686:SF1">
    <property type="entry name" value="APOLIPOPROTEIN N-ACYLTRANSFERASE"/>
    <property type="match status" value="1"/>
</dbReference>
<comment type="caution">
    <text evidence="11">The sequence shown here is derived from an EMBL/GenBank/DDBJ whole genome shotgun (WGS) entry which is preliminary data.</text>
</comment>
<dbReference type="PROSITE" id="PS50263">
    <property type="entry name" value="CN_HYDROLASE"/>
    <property type="match status" value="1"/>
</dbReference>
<feature type="transmembrane region" description="Helical" evidence="9">
    <location>
        <begin position="93"/>
        <end position="117"/>
    </location>
</feature>
<sequence>MPLIRAFARAGRPGLRRLGAMALLGAGVAAGQAPFGLWWLSLPALVVLTGAVAAEERRAERLWLAWAAGTGYFALSLFWIVEPFLVEPEIHGWMAPFALFFMCTGMALFWGLAGWVAGIGRSRAGRAAGFALGLALGDLLRGYVLTGFPWALLGHVWIDTPVAQAAALIGPVGLSLMTTLAAALPALGRDRAGQVRASAVALAALGLVWVAGDARLSAESPAPERPVRVRLVQPNAEQSLKWQGEMWRVFLERQMTQTAEPAEAPLDLIIWPETAVPYLLEDSSALFRQMAAASGGVPIVTGIQRAEGSRYFNSLVALDGAGEVVALHDKAHLVPFGEYIPFGDLLVPFGIRAFAAQEGFGYTPGGGLRTLDLGRAGHVLPLICYEAIFPQDLNRAKGRADWILQITNDGWFGDVSGPYQHLAQTRLRAIEQGLPVVRVANTGVSGVIDAAGRVVATIPLNSVGTLDILVPPARPRPPYARTGDGPIAILILAGLLLPVARRRFGR</sequence>
<feature type="transmembrane region" description="Helical" evidence="9">
    <location>
        <begin position="129"/>
        <end position="153"/>
    </location>
</feature>
<comment type="similarity">
    <text evidence="2 9">Belongs to the CN hydrolase family. Apolipoprotein N-acyltransferase subfamily.</text>
</comment>
<dbReference type="PANTHER" id="PTHR38686">
    <property type="entry name" value="APOLIPOPROTEIN N-ACYLTRANSFERASE"/>
    <property type="match status" value="1"/>
</dbReference>
<dbReference type="RefSeq" id="WP_261493840.1">
    <property type="nucleotide sequence ID" value="NZ_JAOCQF010000001.1"/>
</dbReference>
<keyword evidence="6 9" id="KW-1133">Transmembrane helix</keyword>
<dbReference type="Pfam" id="PF20154">
    <property type="entry name" value="LNT_N"/>
    <property type="match status" value="1"/>
</dbReference>
<evidence type="ECO:0000256" key="5">
    <source>
        <dbReference type="ARBA" id="ARBA00022692"/>
    </source>
</evidence>
<dbReference type="Gene3D" id="3.60.110.10">
    <property type="entry name" value="Carbon-nitrogen hydrolase"/>
    <property type="match status" value="1"/>
</dbReference>
<organism evidence="11 12">
    <name type="scientific">Albidovulum sediminis</name>
    <dbReference type="NCBI Taxonomy" id="3066345"/>
    <lineage>
        <taxon>Bacteria</taxon>
        <taxon>Pseudomonadati</taxon>
        <taxon>Pseudomonadota</taxon>
        <taxon>Alphaproteobacteria</taxon>
        <taxon>Rhodobacterales</taxon>
        <taxon>Paracoccaceae</taxon>
        <taxon>Albidovulum</taxon>
    </lineage>
</organism>
<name>A0ABT2NK02_9RHOB</name>
<feature type="transmembrane region" description="Helical" evidence="9">
    <location>
        <begin position="165"/>
        <end position="188"/>
    </location>
</feature>
<proteinExistence type="inferred from homology"/>
<comment type="subcellular location">
    <subcellularLocation>
        <location evidence="1 9">Cell membrane</location>
        <topology evidence="1 9">Multi-pass membrane protein</topology>
    </subcellularLocation>
</comment>